<evidence type="ECO:0000313" key="2">
    <source>
        <dbReference type="EMBL" id="EUC39820.1"/>
    </source>
</evidence>
<protein>
    <submittedName>
        <fullName evidence="2">Uncharacterized protein</fullName>
    </submittedName>
</protein>
<accession>W6YQB1</accession>
<evidence type="ECO:0000256" key="1">
    <source>
        <dbReference type="SAM" id="MobiDB-lite"/>
    </source>
</evidence>
<feature type="compositionally biased region" description="Low complexity" evidence="1">
    <location>
        <begin position="152"/>
        <end position="165"/>
    </location>
</feature>
<feature type="compositionally biased region" description="Pro residues" evidence="1">
    <location>
        <begin position="166"/>
        <end position="177"/>
    </location>
</feature>
<dbReference type="RefSeq" id="XP_007693662.1">
    <property type="nucleotide sequence ID" value="XM_007695472.1"/>
</dbReference>
<dbReference type="EMBL" id="KI964243">
    <property type="protein sequence ID" value="EUC39820.1"/>
    <property type="molecule type" value="Genomic_DNA"/>
</dbReference>
<name>W6YQB1_COCMI</name>
<proteinExistence type="predicted"/>
<dbReference type="GeneID" id="19121802"/>
<dbReference type="HOGENOM" id="CLU_940102_0_0_1"/>
<feature type="region of interest" description="Disordered" evidence="1">
    <location>
        <begin position="152"/>
        <end position="195"/>
    </location>
</feature>
<feature type="compositionally biased region" description="Pro residues" evidence="1">
    <location>
        <begin position="71"/>
        <end position="84"/>
    </location>
</feature>
<keyword evidence="3" id="KW-1185">Reference proteome</keyword>
<dbReference type="OrthoDB" id="10640216at2759"/>
<sequence length="324" mass="33811">MLCPCALGLFRTSLDPAAQSVHMLHANPNLTLDAPRRLAASPPLVIHHAPSAKPLRVMRRQSKVHASHQPGAPPASLVPPPAQPPEGELTDTTRPSNSHRHTRPVASSPALRHQPVALPCCDACSYSCSSSSSSYSPSYLLLLLPATTTTTPTTTGLLSTSHSPPSTVPPPSQPAPPTTRATCLRRPGATPASPGLAVPAASCSTLTLSHPLGHLRTMCSRAHSRSPSPRCASSYARVLSLAAAAALAAPLAPLIRRRPLLYAGRRPSPLPSFALVSPPFSSSSRAPMSIFLSDGRFCEPTRASALPHGQSFASCLTSGRRPGT</sequence>
<gene>
    <name evidence="2" type="ORF">COCMIDRAFT_31113</name>
</gene>
<evidence type="ECO:0000313" key="3">
    <source>
        <dbReference type="Proteomes" id="UP000054032"/>
    </source>
</evidence>
<dbReference type="Proteomes" id="UP000054032">
    <property type="component" value="Unassembled WGS sequence"/>
</dbReference>
<reference evidence="2 3" key="1">
    <citation type="journal article" date="2013" name="PLoS Genet.">
        <title>Comparative genome structure, secondary metabolite, and effector coding capacity across Cochliobolus pathogens.</title>
        <authorList>
            <person name="Condon B.J."/>
            <person name="Leng Y."/>
            <person name="Wu D."/>
            <person name="Bushley K.E."/>
            <person name="Ohm R.A."/>
            <person name="Otillar R."/>
            <person name="Martin J."/>
            <person name="Schackwitz W."/>
            <person name="Grimwood J."/>
            <person name="MohdZainudin N."/>
            <person name="Xue C."/>
            <person name="Wang R."/>
            <person name="Manning V.A."/>
            <person name="Dhillon B."/>
            <person name="Tu Z.J."/>
            <person name="Steffenson B.J."/>
            <person name="Salamov A."/>
            <person name="Sun H."/>
            <person name="Lowry S."/>
            <person name="LaButti K."/>
            <person name="Han J."/>
            <person name="Copeland A."/>
            <person name="Lindquist E."/>
            <person name="Barry K."/>
            <person name="Schmutz J."/>
            <person name="Baker S.E."/>
            <person name="Ciuffetti L.M."/>
            <person name="Grigoriev I.V."/>
            <person name="Zhong S."/>
            <person name="Turgeon B.G."/>
        </authorList>
    </citation>
    <scope>NUCLEOTIDE SEQUENCE [LARGE SCALE GENOMIC DNA]</scope>
    <source>
        <strain evidence="2 3">ATCC 44560</strain>
    </source>
</reference>
<dbReference type="KEGG" id="bor:COCMIDRAFT_31113"/>
<organism evidence="2 3">
    <name type="scientific">Bipolaris oryzae ATCC 44560</name>
    <dbReference type="NCBI Taxonomy" id="930090"/>
    <lineage>
        <taxon>Eukaryota</taxon>
        <taxon>Fungi</taxon>
        <taxon>Dikarya</taxon>
        <taxon>Ascomycota</taxon>
        <taxon>Pezizomycotina</taxon>
        <taxon>Dothideomycetes</taxon>
        <taxon>Pleosporomycetidae</taxon>
        <taxon>Pleosporales</taxon>
        <taxon>Pleosporineae</taxon>
        <taxon>Pleosporaceae</taxon>
        <taxon>Bipolaris</taxon>
    </lineage>
</organism>
<feature type="region of interest" description="Disordered" evidence="1">
    <location>
        <begin position="58"/>
        <end position="110"/>
    </location>
</feature>
<dbReference type="AlphaFoldDB" id="W6YQB1"/>